<dbReference type="PANTHER" id="PTHR47787">
    <property type="entry name" value="CENTROMERE-BINDING PROTEIN 1"/>
    <property type="match status" value="1"/>
</dbReference>
<dbReference type="Proteomes" id="UP001182556">
    <property type="component" value="Unassembled WGS sequence"/>
</dbReference>
<dbReference type="GO" id="GO:0003700">
    <property type="term" value="F:DNA-binding transcription factor activity"/>
    <property type="evidence" value="ECO:0007669"/>
    <property type="project" value="TreeGrafter"/>
</dbReference>
<comment type="caution">
    <text evidence="4">The sequence shown here is derived from an EMBL/GenBank/DDBJ whole genome shotgun (WGS) entry which is preliminary data.</text>
</comment>
<dbReference type="Gene3D" id="4.10.280.10">
    <property type="entry name" value="Helix-loop-helix DNA-binding domain"/>
    <property type="match status" value="1"/>
</dbReference>
<keyword evidence="5" id="KW-1185">Reference proteome</keyword>
<evidence type="ECO:0000313" key="4">
    <source>
        <dbReference type="EMBL" id="KAK1925886.1"/>
    </source>
</evidence>
<sequence>MPRRSPSNPAATSPQNTSPDEGSNPFALDPDLHAATLASVARTALATDPPEQVAREADEVVQEGHGEGDESNPLTSFAQHVLRGNHLDHLDHHDDSSNFLGLDNEGEEIFTQPPAQGFAELLESDAHRRAGQEGGEVEQGHGALGDSGVEGMEGMNGHDANGGGEGSMTYGHHQEHERAQSRGHGHEDMGEAPPPPERTRRGKRRREEDEPSLQANLAADGETAANGEGLLLDPVRLKKDSHKEVERRRRENINDGINELAKHVPGGLDKGGKGAFLRRAAEYLGELCQKVRVFETEYAGRGDINHELQDQVNRLQTQLAEEQERSIRYETSWREAEDRAAASQFELARVKNELEEMKSGFEAET</sequence>
<evidence type="ECO:0000256" key="2">
    <source>
        <dbReference type="SAM" id="MobiDB-lite"/>
    </source>
</evidence>
<dbReference type="PROSITE" id="PS50888">
    <property type="entry name" value="BHLH"/>
    <property type="match status" value="1"/>
</dbReference>
<feature type="compositionally biased region" description="Basic and acidic residues" evidence="2">
    <location>
        <begin position="53"/>
        <end position="68"/>
    </location>
</feature>
<dbReference type="PANTHER" id="PTHR47787:SF1">
    <property type="entry name" value="CENTROMERE-BINDING PROTEIN 1"/>
    <property type="match status" value="1"/>
</dbReference>
<evidence type="ECO:0000313" key="5">
    <source>
        <dbReference type="Proteomes" id="UP001182556"/>
    </source>
</evidence>
<dbReference type="EMBL" id="JAODAN010000003">
    <property type="protein sequence ID" value="KAK1925886.1"/>
    <property type="molecule type" value="Genomic_DNA"/>
</dbReference>
<feature type="compositionally biased region" description="Polar residues" evidence="2">
    <location>
        <begin position="1"/>
        <end position="21"/>
    </location>
</feature>
<name>A0AAD9FTL6_PAPLA</name>
<dbReference type="Pfam" id="PF00010">
    <property type="entry name" value="HLH"/>
    <property type="match status" value="1"/>
</dbReference>
<accession>A0AAD9FTL6</accession>
<evidence type="ECO:0000259" key="3">
    <source>
        <dbReference type="PROSITE" id="PS50888"/>
    </source>
</evidence>
<feature type="domain" description="BHLH" evidence="3">
    <location>
        <begin position="237"/>
        <end position="287"/>
    </location>
</feature>
<dbReference type="AlphaFoldDB" id="A0AAD9FTL6"/>
<dbReference type="InterPro" id="IPR036638">
    <property type="entry name" value="HLH_DNA-bd_sf"/>
</dbReference>
<protein>
    <recommendedName>
        <fullName evidence="3">BHLH domain-containing protein</fullName>
    </recommendedName>
</protein>
<keyword evidence="1" id="KW-0175">Coiled coil</keyword>
<dbReference type="SUPFAM" id="SSF47459">
    <property type="entry name" value="HLH, helix-loop-helix DNA-binding domain"/>
    <property type="match status" value="1"/>
</dbReference>
<dbReference type="SMART" id="SM00353">
    <property type="entry name" value="HLH"/>
    <property type="match status" value="1"/>
</dbReference>
<feature type="region of interest" description="Disordered" evidence="2">
    <location>
        <begin position="111"/>
        <end position="235"/>
    </location>
</feature>
<dbReference type="GO" id="GO:0046983">
    <property type="term" value="F:protein dimerization activity"/>
    <property type="evidence" value="ECO:0007669"/>
    <property type="project" value="InterPro"/>
</dbReference>
<feature type="compositionally biased region" description="Basic and acidic residues" evidence="2">
    <location>
        <begin position="172"/>
        <end position="189"/>
    </location>
</feature>
<gene>
    <name evidence="4" type="ORF">DB88DRAFT_485482</name>
</gene>
<feature type="coiled-coil region" evidence="1">
    <location>
        <begin position="305"/>
        <end position="332"/>
    </location>
</feature>
<dbReference type="GO" id="GO:0005634">
    <property type="term" value="C:nucleus"/>
    <property type="evidence" value="ECO:0007669"/>
    <property type="project" value="TreeGrafter"/>
</dbReference>
<feature type="region of interest" description="Disordered" evidence="2">
    <location>
        <begin position="1"/>
        <end position="30"/>
    </location>
</feature>
<reference evidence="4" key="1">
    <citation type="submission" date="2023-02" db="EMBL/GenBank/DDBJ databases">
        <title>Identification and recombinant expression of a fungal hydrolase from Papiliotrema laurentii that hydrolyzes apple cutin and clears colloidal polyester polyurethane.</title>
        <authorList>
            <consortium name="DOE Joint Genome Institute"/>
            <person name="Roman V.A."/>
            <person name="Bojanowski C."/>
            <person name="Crable B.R."/>
            <person name="Wagner D.N."/>
            <person name="Hung C.S."/>
            <person name="Nadeau L.J."/>
            <person name="Schratz L."/>
            <person name="Haridas S."/>
            <person name="Pangilinan J."/>
            <person name="Lipzen A."/>
            <person name="Na H."/>
            <person name="Yan M."/>
            <person name="Ng V."/>
            <person name="Grigoriev I.V."/>
            <person name="Spatafora J.W."/>
            <person name="Barlow D."/>
            <person name="Biffinger J."/>
            <person name="Kelley-Loughnane N."/>
            <person name="Varaljay V.A."/>
            <person name="Crookes-Goodson W.J."/>
        </authorList>
    </citation>
    <scope>NUCLEOTIDE SEQUENCE</scope>
    <source>
        <strain evidence="4">5307AH</strain>
    </source>
</reference>
<organism evidence="4 5">
    <name type="scientific">Papiliotrema laurentii</name>
    <name type="common">Cryptococcus laurentii</name>
    <dbReference type="NCBI Taxonomy" id="5418"/>
    <lineage>
        <taxon>Eukaryota</taxon>
        <taxon>Fungi</taxon>
        <taxon>Dikarya</taxon>
        <taxon>Basidiomycota</taxon>
        <taxon>Agaricomycotina</taxon>
        <taxon>Tremellomycetes</taxon>
        <taxon>Tremellales</taxon>
        <taxon>Rhynchogastremaceae</taxon>
        <taxon>Papiliotrema</taxon>
    </lineage>
</organism>
<dbReference type="InterPro" id="IPR011598">
    <property type="entry name" value="bHLH_dom"/>
</dbReference>
<evidence type="ECO:0000256" key="1">
    <source>
        <dbReference type="SAM" id="Coils"/>
    </source>
</evidence>
<proteinExistence type="predicted"/>
<feature type="region of interest" description="Disordered" evidence="2">
    <location>
        <begin position="42"/>
        <end position="80"/>
    </location>
</feature>